<protein>
    <submittedName>
        <fullName evidence="1">Uncharacterized protein</fullName>
    </submittedName>
</protein>
<keyword evidence="2" id="KW-1185">Reference proteome</keyword>
<reference evidence="1 2" key="1">
    <citation type="journal article" date="2023" name="Plants (Basel)">
        <title>Bridging the Gap: Combining Genomics and Transcriptomics Approaches to Understand Stylosanthes scabra, an Orphan Legume from the Brazilian Caatinga.</title>
        <authorList>
            <person name="Ferreira-Neto J.R.C."/>
            <person name="da Silva M.D."/>
            <person name="Binneck E."/>
            <person name="de Melo N.F."/>
            <person name="da Silva R.H."/>
            <person name="de Melo A.L.T.M."/>
            <person name="Pandolfi V."/>
            <person name="Bustamante F.O."/>
            <person name="Brasileiro-Vidal A.C."/>
            <person name="Benko-Iseppon A.M."/>
        </authorList>
    </citation>
    <scope>NUCLEOTIDE SEQUENCE [LARGE SCALE GENOMIC DNA]</scope>
    <source>
        <tissue evidence="1">Leaves</tissue>
    </source>
</reference>
<evidence type="ECO:0000313" key="1">
    <source>
        <dbReference type="EMBL" id="MED6200895.1"/>
    </source>
</evidence>
<proteinExistence type="predicted"/>
<comment type="caution">
    <text evidence="1">The sequence shown here is derived from an EMBL/GenBank/DDBJ whole genome shotgun (WGS) entry which is preliminary data.</text>
</comment>
<gene>
    <name evidence="1" type="ORF">PIB30_089806</name>
</gene>
<name>A0ABU6XTX0_9FABA</name>
<organism evidence="1 2">
    <name type="scientific">Stylosanthes scabra</name>
    <dbReference type="NCBI Taxonomy" id="79078"/>
    <lineage>
        <taxon>Eukaryota</taxon>
        <taxon>Viridiplantae</taxon>
        <taxon>Streptophyta</taxon>
        <taxon>Embryophyta</taxon>
        <taxon>Tracheophyta</taxon>
        <taxon>Spermatophyta</taxon>
        <taxon>Magnoliopsida</taxon>
        <taxon>eudicotyledons</taxon>
        <taxon>Gunneridae</taxon>
        <taxon>Pentapetalae</taxon>
        <taxon>rosids</taxon>
        <taxon>fabids</taxon>
        <taxon>Fabales</taxon>
        <taxon>Fabaceae</taxon>
        <taxon>Papilionoideae</taxon>
        <taxon>50 kb inversion clade</taxon>
        <taxon>dalbergioids sensu lato</taxon>
        <taxon>Dalbergieae</taxon>
        <taxon>Pterocarpus clade</taxon>
        <taxon>Stylosanthes</taxon>
    </lineage>
</organism>
<dbReference type="Proteomes" id="UP001341840">
    <property type="component" value="Unassembled WGS sequence"/>
</dbReference>
<accession>A0ABU6XTX0</accession>
<evidence type="ECO:0000313" key="2">
    <source>
        <dbReference type="Proteomes" id="UP001341840"/>
    </source>
</evidence>
<dbReference type="EMBL" id="JASCZI010213147">
    <property type="protein sequence ID" value="MED6200895.1"/>
    <property type="molecule type" value="Genomic_DNA"/>
</dbReference>
<sequence>MVSAPAKGNAVAAVADDIRGRGSEFREKHELMERTKVVMDAVVARNSASVARVSKEREIEVEREDRRESDATGRGRRFRWPCNSDRLPFLRRDSTVAVDGGGVAD</sequence>